<evidence type="ECO:0000256" key="4">
    <source>
        <dbReference type="ARBA" id="ARBA00022741"/>
    </source>
</evidence>
<dbReference type="Pfam" id="PF00772">
    <property type="entry name" value="DnaB"/>
    <property type="match status" value="1"/>
</dbReference>
<keyword evidence="3 13" id="KW-0235">DNA replication</keyword>
<evidence type="ECO:0000256" key="6">
    <source>
        <dbReference type="ARBA" id="ARBA00022806"/>
    </source>
</evidence>
<keyword evidence="17" id="KW-1185">Reference proteome</keyword>
<dbReference type="Proteomes" id="UP000611723">
    <property type="component" value="Unassembled WGS sequence"/>
</dbReference>
<evidence type="ECO:0000256" key="8">
    <source>
        <dbReference type="ARBA" id="ARBA00023125"/>
    </source>
</evidence>
<evidence type="ECO:0000256" key="2">
    <source>
        <dbReference type="ARBA" id="ARBA00022515"/>
    </source>
</evidence>
<dbReference type="InterPro" id="IPR003593">
    <property type="entry name" value="AAA+_ATPase"/>
</dbReference>
<dbReference type="GO" id="GO:0005829">
    <property type="term" value="C:cytosol"/>
    <property type="evidence" value="ECO:0007669"/>
    <property type="project" value="TreeGrafter"/>
</dbReference>
<keyword evidence="6 13" id="KW-0347">Helicase</keyword>
<dbReference type="PANTHER" id="PTHR30153">
    <property type="entry name" value="REPLICATIVE DNA HELICASE DNAB"/>
    <property type="match status" value="1"/>
</dbReference>
<dbReference type="InterPro" id="IPR007694">
    <property type="entry name" value="DNA_helicase_DnaB-like_C"/>
</dbReference>
<dbReference type="InterPro" id="IPR036185">
    <property type="entry name" value="DNA_heli_DnaB-like_N_sf"/>
</dbReference>
<keyword evidence="4 13" id="KW-0547">Nucleotide-binding</keyword>
<dbReference type="Gene3D" id="1.10.860.10">
    <property type="entry name" value="DNAb Helicase, Chain A"/>
    <property type="match status" value="1"/>
</dbReference>
<comment type="catalytic activity">
    <reaction evidence="11 13">
        <text>ATP + H2O = ADP + phosphate + H(+)</text>
        <dbReference type="Rhea" id="RHEA:13065"/>
        <dbReference type="ChEBI" id="CHEBI:15377"/>
        <dbReference type="ChEBI" id="CHEBI:15378"/>
        <dbReference type="ChEBI" id="CHEBI:30616"/>
        <dbReference type="ChEBI" id="CHEBI:43474"/>
        <dbReference type="ChEBI" id="CHEBI:456216"/>
        <dbReference type="EC" id="5.6.2.3"/>
    </reaction>
</comment>
<accession>A0A934WW52</accession>
<dbReference type="GO" id="GO:0042802">
    <property type="term" value="F:identical protein binding"/>
    <property type="evidence" value="ECO:0007669"/>
    <property type="project" value="UniProtKB-ARBA"/>
</dbReference>
<organism evidence="16 17">
    <name type="scientific">Marivirga aurantiaca</name>
    <dbReference type="NCBI Taxonomy" id="2802615"/>
    <lineage>
        <taxon>Bacteria</taxon>
        <taxon>Pseudomonadati</taxon>
        <taxon>Bacteroidota</taxon>
        <taxon>Cytophagia</taxon>
        <taxon>Cytophagales</taxon>
        <taxon>Marivirgaceae</taxon>
        <taxon>Marivirga</taxon>
    </lineage>
</organism>
<evidence type="ECO:0000256" key="11">
    <source>
        <dbReference type="ARBA" id="ARBA00048954"/>
    </source>
</evidence>
<evidence type="ECO:0000256" key="10">
    <source>
        <dbReference type="ARBA" id="ARBA00044932"/>
    </source>
</evidence>
<dbReference type="FunFam" id="1.10.860.10:FF:000001">
    <property type="entry name" value="Replicative DNA helicase"/>
    <property type="match status" value="1"/>
</dbReference>
<evidence type="ECO:0000259" key="15">
    <source>
        <dbReference type="PROSITE" id="PS51199"/>
    </source>
</evidence>
<dbReference type="GO" id="GO:0005524">
    <property type="term" value="F:ATP binding"/>
    <property type="evidence" value="ECO:0007669"/>
    <property type="project" value="UniProtKB-UniRule"/>
</dbReference>
<keyword evidence="8 13" id="KW-0238">DNA-binding</keyword>
<dbReference type="SMART" id="SM00382">
    <property type="entry name" value="AAA"/>
    <property type="match status" value="1"/>
</dbReference>
<dbReference type="PROSITE" id="PS51199">
    <property type="entry name" value="SF4_HELICASE"/>
    <property type="match status" value="1"/>
</dbReference>
<dbReference type="GO" id="GO:0016787">
    <property type="term" value="F:hydrolase activity"/>
    <property type="evidence" value="ECO:0007669"/>
    <property type="project" value="UniProtKB-KW"/>
</dbReference>
<dbReference type="InterPro" id="IPR027417">
    <property type="entry name" value="P-loop_NTPase"/>
</dbReference>
<protein>
    <recommendedName>
        <fullName evidence="12 13">Replicative DNA helicase</fullName>
        <ecNumber evidence="12 13">5.6.2.3</ecNumber>
    </recommendedName>
</protein>
<name>A0A934WW52_9BACT</name>
<comment type="caution">
    <text evidence="16">The sequence shown here is derived from an EMBL/GenBank/DDBJ whole genome shotgun (WGS) entry which is preliminary data.</text>
</comment>
<feature type="domain" description="SF4 helicase" evidence="15">
    <location>
        <begin position="197"/>
        <end position="473"/>
    </location>
</feature>
<evidence type="ECO:0000256" key="13">
    <source>
        <dbReference type="RuleBase" id="RU362085"/>
    </source>
</evidence>
<dbReference type="SUPFAM" id="SSF52540">
    <property type="entry name" value="P-loop containing nucleoside triphosphate hydrolases"/>
    <property type="match status" value="1"/>
</dbReference>
<dbReference type="GO" id="GO:0006269">
    <property type="term" value="P:DNA replication, synthesis of primer"/>
    <property type="evidence" value="ECO:0007669"/>
    <property type="project" value="UniProtKB-UniRule"/>
</dbReference>
<gene>
    <name evidence="16" type="primary">dnaB</name>
    <name evidence="16" type="ORF">JKA74_03875</name>
</gene>
<dbReference type="RefSeq" id="WP_201429837.1">
    <property type="nucleotide sequence ID" value="NZ_JAEQBW010000001.1"/>
</dbReference>
<dbReference type="GO" id="GO:0043139">
    <property type="term" value="F:5'-3' DNA helicase activity"/>
    <property type="evidence" value="ECO:0007669"/>
    <property type="project" value="UniProtKB-EC"/>
</dbReference>
<dbReference type="InterPro" id="IPR016136">
    <property type="entry name" value="DNA_helicase_N/primase_C"/>
</dbReference>
<proteinExistence type="inferred from homology"/>
<reference evidence="16" key="1">
    <citation type="submission" date="2021-01" db="EMBL/GenBank/DDBJ databases">
        <title>Marivirga aurantiaca sp. nov., isolated from intertidal surface sediments.</title>
        <authorList>
            <person name="Zhang M."/>
        </authorList>
    </citation>
    <scope>NUCLEOTIDE SEQUENCE</scope>
    <source>
        <strain evidence="16">S37H4</strain>
    </source>
</reference>
<dbReference type="InterPro" id="IPR007692">
    <property type="entry name" value="DNA_helicase_DnaB"/>
</dbReference>
<dbReference type="NCBIfam" id="TIGR00665">
    <property type="entry name" value="DnaB"/>
    <property type="match status" value="1"/>
</dbReference>
<dbReference type="GO" id="GO:1990077">
    <property type="term" value="C:primosome complex"/>
    <property type="evidence" value="ECO:0007669"/>
    <property type="project" value="UniProtKB-UniRule"/>
</dbReference>
<comment type="function">
    <text evidence="10 13">The main replicative DNA helicase, it participates in initiation and elongation during chromosome replication. Travels ahead of the DNA replisome, separating dsDNA into templates for DNA synthesis. A processive ATP-dependent 5'-3' DNA helicase it has DNA-dependent ATPase activity.</text>
</comment>
<dbReference type="GO" id="GO:0003677">
    <property type="term" value="F:DNA binding"/>
    <property type="evidence" value="ECO:0007669"/>
    <property type="project" value="UniProtKB-UniRule"/>
</dbReference>
<evidence type="ECO:0000256" key="12">
    <source>
        <dbReference type="NCBIfam" id="TIGR00665"/>
    </source>
</evidence>
<evidence type="ECO:0000256" key="9">
    <source>
        <dbReference type="ARBA" id="ARBA00023235"/>
    </source>
</evidence>
<dbReference type="FunFam" id="3.40.50.300:FF:000076">
    <property type="entry name" value="Replicative DNA helicase"/>
    <property type="match status" value="1"/>
</dbReference>
<dbReference type="AlphaFoldDB" id="A0A934WW52"/>
<sequence>MESKKSTGPRLGYKSKKAEFGDNLGKIPPQAVDLEEAVLGALMLEKDALTSVIDILKPESFYKGANEEIYKAIVSLFNNSEPVDLLTVTNQLRKTGKLEIVGGSYYITELTSRVNSAANIEYHARIIAEQAIKRQLIKISGEIQNDAYEDTMDVFDLLDRTEQELFEVTNSNIKKNYADMHSLMKEAFRELEERRNHKDGLTGVPTGFSALDRVTSGWQKSDMVIIAARPGMGKTAFIVSALRNAAVDFKQPVAIFSLEMSSVQLVNRLISAEAELDSEKIKKGQLADHEWQQLVYKTASLTEAPIFIDDTPALSILELRAKCRRLKQQHDIQLVVIDYLQLMSGDTSKGGGSGGNREQEIASISRALKNIAKELSVPVIALSQLSRAVETRGGDKRPQLSDLRESGSIEQDADMVMFLYRPEYYGITEDENGLSTANVGEVIIAKHRNGSLETVPLKFIGRFTKFSDLDSPGMQASGPGYGTTFPSAAGVPSDFEVPGAITLPSKANGNTDNDTDEAPF</sequence>
<keyword evidence="2 13" id="KW-0639">Primosome</keyword>
<dbReference type="CDD" id="cd00984">
    <property type="entry name" value="DnaB_C"/>
    <property type="match status" value="1"/>
</dbReference>
<dbReference type="Gene3D" id="3.40.50.300">
    <property type="entry name" value="P-loop containing nucleotide triphosphate hydrolases"/>
    <property type="match status" value="1"/>
</dbReference>
<keyword evidence="9" id="KW-0413">Isomerase</keyword>
<keyword evidence="5 13" id="KW-0378">Hydrolase</keyword>
<dbReference type="PANTHER" id="PTHR30153:SF2">
    <property type="entry name" value="REPLICATIVE DNA HELICASE"/>
    <property type="match status" value="1"/>
</dbReference>
<evidence type="ECO:0000313" key="16">
    <source>
        <dbReference type="EMBL" id="MBK6264164.1"/>
    </source>
</evidence>
<dbReference type="NCBIfam" id="NF004384">
    <property type="entry name" value="PRK05748.1"/>
    <property type="match status" value="1"/>
</dbReference>
<dbReference type="EMBL" id="JAEQBW010000001">
    <property type="protein sequence ID" value="MBK6264164.1"/>
    <property type="molecule type" value="Genomic_DNA"/>
</dbReference>
<dbReference type="SUPFAM" id="SSF48024">
    <property type="entry name" value="N-terminal domain of DnaB helicase"/>
    <property type="match status" value="1"/>
</dbReference>
<evidence type="ECO:0000313" key="17">
    <source>
        <dbReference type="Proteomes" id="UP000611723"/>
    </source>
</evidence>
<evidence type="ECO:0000256" key="5">
    <source>
        <dbReference type="ARBA" id="ARBA00022801"/>
    </source>
</evidence>
<feature type="region of interest" description="Disordered" evidence="14">
    <location>
        <begin position="496"/>
        <end position="520"/>
    </location>
</feature>
<dbReference type="InterPro" id="IPR007693">
    <property type="entry name" value="DNA_helicase_DnaB-like_N"/>
</dbReference>
<keyword evidence="7 13" id="KW-0067">ATP-binding</keyword>
<evidence type="ECO:0000256" key="1">
    <source>
        <dbReference type="ARBA" id="ARBA00008428"/>
    </source>
</evidence>
<comment type="similarity">
    <text evidence="1 13">Belongs to the helicase family. DnaB subfamily.</text>
</comment>
<dbReference type="EC" id="5.6.2.3" evidence="12 13"/>
<evidence type="ECO:0000256" key="3">
    <source>
        <dbReference type="ARBA" id="ARBA00022705"/>
    </source>
</evidence>
<evidence type="ECO:0000256" key="7">
    <source>
        <dbReference type="ARBA" id="ARBA00022840"/>
    </source>
</evidence>
<dbReference type="Pfam" id="PF03796">
    <property type="entry name" value="DnaB_C"/>
    <property type="match status" value="1"/>
</dbReference>
<evidence type="ECO:0000256" key="14">
    <source>
        <dbReference type="SAM" id="MobiDB-lite"/>
    </source>
</evidence>